<feature type="region of interest" description="Disordered" evidence="1">
    <location>
        <begin position="188"/>
        <end position="240"/>
    </location>
</feature>
<keyword evidence="4" id="KW-1185">Reference proteome</keyword>
<dbReference type="Proteomes" id="UP001303889">
    <property type="component" value="Unassembled WGS sequence"/>
</dbReference>
<feature type="transmembrane region" description="Helical" evidence="2">
    <location>
        <begin position="27"/>
        <end position="53"/>
    </location>
</feature>
<comment type="caution">
    <text evidence="3">The sequence shown here is derived from an EMBL/GenBank/DDBJ whole genome shotgun (WGS) entry which is preliminary data.</text>
</comment>
<organism evidence="3 4">
    <name type="scientific">Staphylotrichum tortipilum</name>
    <dbReference type="NCBI Taxonomy" id="2831512"/>
    <lineage>
        <taxon>Eukaryota</taxon>
        <taxon>Fungi</taxon>
        <taxon>Dikarya</taxon>
        <taxon>Ascomycota</taxon>
        <taxon>Pezizomycotina</taxon>
        <taxon>Sordariomycetes</taxon>
        <taxon>Sordariomycetidae</taxon>
        <taxon>Sordariales</taxon>
        <taxon>Chaetomiaceae</taxon>
        <taxon>Staphylotrichum</taxon>
    </lineage>
</organism>
<evidence type="ECO:0000256" key="1">
    <source>
        <dbReference type="SAM" id="MobiDB-lite"/>
    </source>
</evidence>
<protein>
    <submittedName>
        <fullName evidence="3">Uncharacterized protein</fullName>
    </submittedName>
</protein>
<reference evidence="3" key="2">
    <citation type="submission" date="2023-05" db="EMBL/GenBank/DDBJ databases">
        <authorList>
            <consortium name="Lawrence Berkeley National Laboratory"/>
            <person name="Steindorff A."/>
            <person name="Hensen N."/>
            <person name="Bonometti L."/>
            <person name="Westerberg I."/>
            <person name="Brannstrom I.O."/>
            <person name="Guillou S."/>
            <person name="Cros-Aarteil S."/>
            <person name="Calhoun S."/>
            <person name="Haridas S."/>
            <person name="Kuo A."/>
            <person name="Mondo S."/>
            <person name="Pangilinan J."/>
            <person name="Riley R."/>
            <person name="Labutti K."/>
            <person name="Andreopoulos B."/>
            <person name="Lipzen A."/>
            <person name="Chen C."/>
            <person name="Yanf M."/>
            <person name="Daum C."/>
            <person name="Ng V."/>
            <person name="Clum A."/>
            <person name="Ohm R."/>
            <person name="Martin F."/>
            <person name="Silar P."/>
            <person name="Natvig D."/>
            <person name="Lalanne C."/>
            <person name="Gautier V."/>
            <person name="Ament-Velasquez S.L."/>
            <person name="Kruys A."/>
            <person name="Hutchinson M.I."/>
            <person name="Powell A.J."/>
            <person name="Barry K."/>
            <person name="Miller A.N."/>
            <person name="Grigoriev I.V."/>
            <person name="Debuchy R."/>
            <person name="Gladieux P."/>
            <person name="Thoren M.H."/>
            <person name="Johannesson H."/>
        </authorList>
    </citation>
    <scope>NUCLEOTIDE SEQUENCE</scope>
    <source>
        <strain evidence="3">CBS 103.79</strain>
    </source>
</reference>
<dbReference type="EMBL" id="MU855861">
    <property type="protein sequence ID" value="KAK3898907.1"/>
    <property type="molecule type" value="Genomic_DNA"/>
</dbReference>
<feature type="non-terminal residue" evidence="3">
    <location>
        <position position="1"/>
    </location>
</feature>
<evidence type="ECO:0000256" key="2">
    <source>
        <dbReference type="SAM" id="Phobius"/>
    </source>
</evidence>
<keyword evidence="2" id="KW-0472">Membrane</keyword>
<dbReference type="AlphaFoldDB" id="A0AAN6RPR5"/>
<feature type="compositionally biased region" description="Low complexity" evidence="1">
    <location>
        <begin position="202"/>
        <end position="240"/>
    </location>
</feature>
<feature type="transmembrane region" description="Helical" evidence="2">
    <location>
        <begin position="73"/>
        <end position="100"/>
    </location>
</feature>
<proteinExistence type="predicted"/>
<keyword evidence="2" id="KW-0812">Transmembrane</keyword>
<accession>A0AAN6RPR5</accession>
<name>A0AAN6RPR5_9PEZI</name>
<gene>
    <name evidence="3" type="ORF">C8A05DRAFT_18581</name>
</gene>
<sequence length="240" mass="25828">AGIAMVVVALDFVTACMSSRHLGMHPGALVAFHLIIWLVALVAVIFLAIYLGFSGYDNYDYPSKLSNDLESRSLVYQQVILAFDAILLAIHFILFIGACVQTNMVNHGKRKIVIVRVPVPASAPYPGAQYPVYGSPQTFVPPGQQQPVTAPLPNQPTAVYGGYYAPGPQDMGWQPVNSPQWQGYYATPANQARHSRQQPAAPVLASSSGSRRSQRLSQAQAQAQVQVQATPAAAAPERTA</sequence>
<reference evidence="3" key="1">
    <citation type="journal article" date="2023" name="Mol. Phylogenet. Evol.">
        <title>Genome-scale phylogeny and comparative genomics of the fungal order Sordariales.</title>
        <authorList>
            <person name="Hensen N."/>
            <person name="Bonometti L."/>
            <person name="Westerberg I."/>
            <person name="Brannstrom I.O."/>
            <person name="Guillou S."/>
            <person name="Cros-Aarteil S."/>
            <person name="Calhoun S."/>
            <person name="Haridas S."/>
            <person name="Kuo A."/>
            <person name="Mondo S."/>
            <person name="Pangilinan J."/>
            <person name="Riley R."/>
            <person name="LaButti K."/>
            <person name="Andreopoulos B."/>
            <person name="Lipzen A."/>
            <person name="Chen C."/>
            <person name="Yan M."/>
            <person name="Daum C."/>
            <person name="Ng V."/>
            <person name="Clum A."/>
            <person name="Steindorff A."/>
            <person name="Ohm R.A."/>
            <person name="Martin F."/>
            <person name="Silar P."/>
            <person name="Natvig D.O."/>
            <person name="Lalanne C."/>
            <person name="Gautier V."/>
            <person name="Ament-Velasquez S.L."/>
            <person name="Kruys A."/>
            <person name="Hutchinson M.I."/>
            <person name="Powell A.J."/>
            <person name="Barry K."/>
            <person name="Miller A.N."/>
            <person name="Grigoriev I.V."/>
            <person name="Debuchy R."/>
            <person name="Gladieux P."/>
            <person name="Hiltunen Thoren M."/>
            <person name="Johannesson H."/>
        </authorList>
    </citation>
    <scope>NUCLEOTIDE SEQUENCE</scope>
    <source>
        <strain evidence="3">CBS 103.79</strain>
    </source>
</reference>
<evidence type="ECO:0000313" key="4">
    <source>
        <dbReference type="Proteomes" id="UP001303889"/>
    </source>
</evidence>
<evidence type="ECO:0000313" key="3">
    <source>
        <dbReference type="EMBL" id="KAK3898907.1"/>
    </source>
</evidence>
<keyword evidence="2" id="KW-1133">Transmembrane helix</keyword>